<dbReference type="Proteomes" id="UP001279860">
    <property type="component" value="Unassembled WGS sequence"/>
</dbReference>
<protein>
    <recommendedName>
        <fullName evidence="4">Lipoprotein</fullName>
    </recommendedName>
</protein>
<accession>A0ABU4J0C4</accession>
<name>A0ABU4J0C4_9VIBR</name>
<dbReference type="PROSITE" id="PS51257">
    <property type="entry name" value="PROKAR_LIPOPROTEIN"/>
    <property type="match status" value="1"/>
</dbReference>
<organism evidence="2 3">
    <name type="scientific">Vibrio rhizosphaerae</name>
    <dbReference type="NCBI Taxonomy" id="398736"/>
    <lineage>
        <taxon>Bacteria</taxon>
        <taxon>Pseudomonadati</taxon>
        <taxon>Pseudomonadota</taxon>
        <taxon>Gammaproteobacteria</taxon>
        <taxon>Vibrionales</taxon>
        <taxon>Vibrionaceae</taxon>
        <taxon>Vibrio</taxon>
    </lineage>
</organism>
<evidence type="ECO:0008006" key="4">
    <source>
        <dbReference type="Google" id="ProtNLM"/>
    </source>
</evidence>
<proteinExistence type="predicted"/>
<dbReference type="RefSeq" id="WP_318585349.1">
    <property type="nucleotide sequence ID" value="NZ_JAWRCP010000002.1"/>
</dbReference>
<sequence>MKGELCVLLLSGILTACASNQHLVFFTNTTIGLEVGSEPSSGTPAKFVLGYKRQEGVIDPLIPNYYFYSSDSKAEVPNTLSKPQNGNTHIVLTPAGVAVPKGSETLPHSVLAKMNFGATGGGTGAAASQWFATGLAAESLAKLPGVTSALSGYPVGSGIDLGLHDHDLSRYAYLVDIYSILKKAAESGDHEAMRIKQKVDALDRGEYRKKFIYYYIDDVNGKKKVNHKAEKFSENKSFNNITTYLSRLDESIRVCHKAILSEELIDTAEEKEAMLAAIVDYSPRLASGREKISNHESVIEMLHYVNNSLIMTQ</sequence>
<reference evidence="2 3" key="1">
    <citation type="submission" date="2023-11" db="EMBL/GenBank/DDBJ databases">
        <title>Plant-associative lifestyle of Vibrio porteresiae and its evolutionary dynamics.</title>
        <authorList>
            <person name="Rameshkumar N."/>
            <person name="Kirti K."/>
        </authorList>
    </citation>
    <scope>NUCLEOTIDE SEQUENCE [LARGE SCALE GENOMIC DNA]</scope>
    <source>
        <strain evidence="2 3">MSSRF7</strain>
    </source>
</reference>
<evidence type="ECO:0000313" key="2">
    <source>
        <dbReference type="EMBL" id="MDW6093964.1"/>
    </source>
</evidence>
<gene>
    <name evidence="2" type="ORF">SBX64_15600</name>
</gene>
<evidence type="ECO:0000256" key="1">
    <source>
        <dbReference type="SAM" id="SignalP"/>
    </source>
</evidence>
<feature type="chain" id="PRO_5047494887" description="Lipoprotein" evidence="1">
    <location>
        <begin position="19"/>
        <end position="313"/>
    </location>
</feature>
<dbReference type="EMBL" id="JAWRCP010000002">
    <property type="protein sequence ID" value="MDW6093964.1"/>
    <property type="molecule type" value="Genomic_DNA"/>
</dbReference>
<comment type="caution">
    <text evidence="2">The sequence shown here is derived from an EMBL/GenBank/DDBJ whole genome shotgun (WGS) entry which is preliminary data.</text>
</comment>
<feature type="signal peptide" evidence="1">
    <location>
        <begin position="1"/>
        <end position="18"/>
    </location>
</feature>
<keyword evidence="1" id="KW-0732">Signal</keyword>
<keyword evidence="3" id="KW-1185">Reference proteome</keyword>
<evidence type="ECO:0000313" key="3">
    <source>
        <dbReference type="Proteomes" id="UP001279860"/>
    </source>
</evidence>